<evidence type="ECO:0000313" key="2">
    <source>
        <dbReference type="Proteomes" id="UP000014411"/>
    </source>
</evidence>
<accession>S3HGA3</accession>
<keyword evidence="2" id="KW-1185">Reference proteome</keyword>
<dbReference type="Proteomes" id="UP000014411">
    <property type="component" value="Unassembled WGS sequence"/>
</dbReference>
<proteinExistence type="predicted"/>
<comment type="caution">
    <text evidence="1">The sequence shown here is derived from an EMBL/GenBank/DDBJ whole genome shotgun (WGS) entry which is preliminary data.</text>
</comment>
<reference evidence="1 2" key="1">
    <citation type="journal article" date="2012" name="J. Bacteriol.">
        <title>Genome sequence of Rhizobium grahamii CCGE502, a broad-host-range symbiont with low nodulation competitiveness in Phaseolus vulgaris.</title>
        <authorList>
            <person name="Althabegoiti M.J."/>
            <person name="Lozano L."/>
            <person name="Torres-Tejerizo G."/>
            <person name="Ormeno-Orrillo E."/>
            <person name="Rogel M.A."/>
            <person name="Gonzalez V."/>
            <person name="Martinez-Romero E."/>
        </authorList>
    </citation>
    <scope>NUCLEOTIDE SEQUENCE [LARGE SCALE GENOMIC DNA]</scope>
    <source>
        <strain evidence="1 2">CCGE 502</strain>
    </source>
</reference>
<organism evidence="1 2">
    <name type="scientific">Rhizobium grahamii CCGE 502</name>
    <dbReference type="NCBI Taxonomy" id="990285"/>
    <lineage>
        <taxon>Bacteria</taxon>
        <taxon>Pseudomonadati</taxon>
        <taxon>Pseudomonadota</taxon>
        <taxon>Alphaproteobacteria</taxon>
        <taxon>Hyphomicrobiales</taxon>
        <taxon>Rhizobiaceae</taxon>
        <taxon>Rhizobium/Agrobacterium group</taxon>
        <taxon>Rhizobium</taxon>
    </lineage>
</organism>
<dbReference type="EMBL" id="AEYE02000017">
    <property type="protein sequence ID" value="EPE97085.1"/>
    <property type="molecule type" value="Genomic_DNA"/>
</dbReference>
<evidence type="ECO:0000313" key="1">
    <source>
        <dbReference type="EMBL" id="EPE97085.1"/>
    </source>
</evidence>
<gene>
    <name evidence="1" type="ORF">RGCCGE502_17015</name>
</gene>
<sequence length="85" mass="9426">MMLGFANGIHPRLCSGSSGISPSATRQIHADWSDRAITISRSDASNASSADGLHDIKRDPLRLHLRQSRIGERLIARKIKTQTRY</sequence>
<name>S3HGA3_9HYPH</name>
<protein>
    <submittedName>
        <fullName evidence="1">Uncharacterized protein</fullName>
    </submittedName>
</protein>
<dbReference type="HOGENOM" id="CLU_2510359_0_0_5"/>
<dbReference type="AlphaFoldDB" id="S3HGA3"/>